<dbReference type="HOGENOM" id="CLU_3374138_0_0_7"/>
<organism evidence="1 2">
    <name type="scientific">Helicobacter pullorum MIT 98-5489</name>
    <dbReference type="NCBI Taxonomy" id="537972"/>
    <lineage>
        <taxon>Bacteria</taxon>
        <taxon>Pseudomonadati</taxon>
        <taxon>Campylobacterota</taxon>
        <taxon>Epsilonproteobacteria</taxon>
        <taxon>Campylobacterales</taxon>
        <taxon>Helicobacteraceae</taxon>
        <taxon>Helicobacter</taxon>
    </lineage>
</organism>
<dbReference type="AlphaFoldDB" id="C5EZC9"/>
<keyword evidence="2" id="KW-1185">Reference proteome</keyword>
<dbReference type="Proteomes" id="UP000003953">
    <property type="component" value="Unassembled WGS sequence"/>
</dbReference>
<accession>C5EZC9</accession>
<evidence type="ECO:0000313" key="1">
    <source>
        <dbReference type="EMBL" id="EEQ63244.1"/>
    </source>
</evidence>
<reference evidence="2" key="1">
    <citation type="journal article" date="2014" name="Genome Announc.">
        <title>Draft genome sequences of six enterohepatic helicobacter species isolated from humans and one from rhesus macaques.</title>
        <authorList>
            <person name="Shen Z."/>
            <person name="Sheh A."/>
            <person name="Young S.K."/>
            <person name="Abouelliel A."/>
            <person name="Ward D.V."/>
            <person name="Earl A.M."/>
            <person name="Fox J.G."/>
        </authorList>
    </citation>
    <scope>NUCLEOTIDE SEQUENCE [LARGE SCALE GENOMIC DNA]</scope>
    <source>
        <strain evidence="2">MIT 98-5489</strain>
    </source>
</reference>
<gene>
    <name evidence="1" type="ORF">HPMG_00701</name>
</gene>
<dbReference type="EMBL" id="DS990442">
    <property type="protein sequence ID" value="EEQ63244.1"/>
    <property type="molecule type" value="Genomic_DNA"/>
</dbReference>
<evidence type="ECO:0000313" key="2">
    <source>
        <dbReference type="Proteomes" id="UP000003953"/>
    </source>
</evidence>
<name>C5EZC9_9HELI</name>
<protein>
    <submittedName>
        <fullName evidence="1">Uncharacterized protein</fullName>
    </submittedName>
</protein>
<sequence length="34" mass="4193">MQNHIKGSKKGHFKQNILKSYSKKRQNRFMRFLL</sequence>
<proteinExistence type="predicted"/>